<keyword evidence="1" id="KW-0812">Transmembrane</keyword>
<protein>
    <submittedName>
        <fullName evidence="2">Uncharacterized protein</fullName>
    </submittedName>
</protein>
<accession>A0A7H0VD57</accession>
<dbReference type="KEGG" id="chyd:H4K34_14925"/>
<keyword evidence="1" id="KW-0472">Membrane</keyword>
<feature type="transmembrane region" description="Helical" evidence="1">
    <location>
        <begin position="155"/>
        <end position="173"/>
    </location>
</feature>
<reference evidence="2 3" key="1">
    <citation type="submission" date="2020-08" db="EMBL/GenBank/DDBJ databases">
        <title>Croceimicrobium hydrocarbonivorans gen. nov., sp. nov., a novel marine bacterium isolated from a bacterial consortium that degrades polyethylene terephthalate.</title>
        <authorList>
            <person name="Liu R."/>
        </authorList>
    </citation>
    <scope>NUCLEOTIDE SEQUENCE [LARGE SCALE GENOMIC DNA]</scope>
    <source>
        <strain evidence="2 3">A20-9</strain>
    </source>
</reference>
<sequence>MSYDLYFVKGKDLNSDNVYDILEISDLKSDNEIFLSKDFMKSLIEELKSEGLVFEVFVGKDEDYFELNFPSYQVSMFNSQIAISLPYWDENSNAGINKDVKQITNVLLANGLRGFDPQSEEFITEAYEIHETFTETKAEVDSLVNTEIQSHEANTLLYVGIGLGLMLITFLIWKMIR</sequence>
<evidence type="ECO:0000313" key="2">
    <source>
        <dbReference type="EMBL" id="QNR23655.1"/>
    </source>
</evidence>
<dbReference type="AlphaFoldDB" id="A0A7H0VD57"/>
<organism evidence="2 3">
    <name type="scientific">Croceimicrobium hydrocarbonivorans</name>
    <dbReference type="NCBI Taxonomy" id="2761580"/>
    <lineage>
        <taxon>Bacteria</taxon>
        <taxon>Pseudomonadati</taxon>
        <taxon>Bacteroidota</taxon>
        <taxon>Flavobacteriia</taxon>
        <taxon>Flavobacteriales</taxon>
        <taxon>Owenweeksiaceae</taxon>
        <taxon>Croceimicrobium</taxon>
    </lineage>
</organism>
<keyword evidence="1" id="KW-1133">Transmembrane helix</keyword>
<evidence type="ECO:0000256" key="1">
    <source>
        <dbReference type="SAM" id="Phobius"/>
    </source>
</evidence>
<dbReference type="RefSeq" id="WP_210758190.1">
    <property type="nucleotide sequence ID" value="NZ_CP060139.1"/>
</dbReference>
<gene>
    <name evidence="2" type="ORF">H4K34_14925</name>
</gene>
<keyword evidence="3" id="KW-1185">Reference proteome</keyword>
<name>A0A7H0VD57_9FLAO</name>
<evidence type="ECO:0000313" key="3">
    <source>
        <dbReference type="Proteomes" id="UP000516305"/>
    </source>
</evidence>
<proteinExistence type="predicted"/>
<dbReference type="Proteomes" id="UP000516305">
    <property type="component" value="Chromosome"/>
</dbReference>
<dbReference type="EMBL" id="CP060139">
    <property type="protein sequence ID" value="QNR23655.1"/>
    <property type="molecule type" value="Genomic_DNA"/>
</dbReference>